<evidence type="ECO:0000313" key="10">
    <source>
        <dbReference type="Proteomes" id="UP000199334"/>
    </source>
</evidence>
<evidence type="ECO:0000256" key="6">
    <source>
        <dbReference type="ARBA" id="ARBA00022840"/>
    </source>
</evidence>
<dbReference type="InterPro" id="IPR027417">
    <property type="entry name" value="P-loop_NTPase"/>
</dbReference>
<dbReference type="SMART" id="SM00382">
    <property type="entry name" value="AAA"/>
    <property type="match status" value="1"/>
</dbReference>
<evidence type="ECO:0000256" key="2">
    <source>
        <dbReference type="ARBA" id="ARBA00005417"/>
    </source>
</evidence>
<dbReference type="EMBL" id="FNIG01000002">
    <property type="protein sequence ID" value="SDN05866.1"/>
    <property type="molecule type" value="Genomic_DNA"/>
</dbReference>
<name>A0A1G9YB33_9BACI</name>
<evidence type="ECO:0000256" key="3">
    <source>
        <dbReference type="ARBA" id="ARBA00022448"/>
    </source>
</evidence>
<dbReference type="Pfam" id="PF00005">
    <property type="entry name" value="ABC_tran"/>
    <property type="match status" value="1"/>
</dbReference>
<dbReference type="GO" id="GO:0015833">
    <property type="term" value="P:peptide transport"/>
    <property type="evidence" value="ECO:0007669"/>
    <property type="project" value="InterPro"/>
</dbReference>
<dbReference type="Pfam" id="PF08352">
    <property type="entry name" value="oligo_HPY"/>
    <property type="match status" value="1"/>
</dbReference>
<dbReference type="PANTHER" id="PTHR43297:SF2">
    <property type="entry name" value="DIPEPTIDE TRANSPORT ATP-BINDING PROTEIN DPPD"/>
    <property type="match status" value="1"/>
</dbReference>
<dbReference type="SUPFAM" id="SSF52540">
    <property type="entry name" value="P-loop containing nucleoside triphosphate hydrolases"/>
    <property type="match status" value="1"/>
</dbReference>
<dbReference type="PANTHER" id="PTHR43297">
    <property type="entry name" value="OLIGOPEPTIDE TRANSPORT ATP-BINDING PROTEIN APPD"/>
    <property type="match status" value="1"/>
</dbReference>
<evidence type="ECO:0000313" key="9">
    <source>
        <dbReference type="EMBL" id="SDN05866.1"/>
    </source>
</evidence>
<gene>
    <name evidence="9" type="ORF">SAMN05216498_1304</name>
</gene>
<dbReference type="InterPro" id="IPR050388">
    <property type="entry name" value="ABC_Ni/Peptide_Import"/>
</dbReference>
<dbReference type="InterPro" id="IPR017871">
    <property type="entry name" value="ABC_transporter-like_CS"/>
</dbReference>
<keyword evidence="5" id="KW-0547">Nucleotide-binding</keyword>
<dbReference type="CDD" id="cd03257">
    <property type="entry name" value="ABC_NikE_OppD_transporters"/>
    <property type="match status" value="1"/>
</dbReference>
<organism evidence="9 10">
    <name type="scientific">Tenuibacillus multivorans</name>
    <dbReference type="NCBI Taxonomy" id="237069"/>
    <lineage>
        <taxon>Bacteria</taxon>
        <taxon>Bacillati</taxon>
        <taxon>Bacillota</taxon>
        <taxon>Bacilli</taxon>
        <taxon>Bacillales</taxon>
        <taxon>Bacillaceae</taxon>
        <taxon>Tenuibacillus</taxon>
    </lineage>
</organism>
<keyword evidence="7" id="KW-0472">Membrane</keyword>
<proteinExistence type="inferred from homology"/>
<reference evidence="9 10" key="1">
    <citation type="submission" date="2016-10" db="EMBL/GenBank/DDBJ databases">
        <authorList>
            <person name="de Groot N.N."/>
        </authorList>
    </citation>
    <scope>NUCLEOTIDE SEQUENCE [LARGE SCALE GENOMIC DNA]</scope>
    <source>
        <strain evidence="9 10">CGMCC 1.3442</strain>
    </source>
</reference>
<dbReference type="InterPro" id="IPR013563">
    <property type="entry name" value="Oligopep_ABC_C"/>
</dbReference>
<sequence length="398" mass="44750">MRLTPTFFIQLFNPSPQIQVRKISFVYFKNLLEYIHNFQYINNHIVPKNSNISLKKAGGVTLEDVVLELNDLHTHFFTDSGEVPAVDGVSIKLHKGEVVGIVGESGCGKSVTSLSVMQLIPKPPGKIVGGEILYKGENLAEASEKRMRKIRGNSIAMIFQEPMTSLDPLFTIGNQLIEGIRLHEKINKKEANERAIQMLHQVGIPRAKEVIDEYPHQLSGGMRQRVMIAMAMALNPEVLIADEPTTALDVTIQAQILDLMKNLNKENDTSIMLITHDLGVVSEICDRVVVMYSGQVVEEGTVREIIKDPQHPYTKGLIRSLPKLNEREQKLYSIPGTVMKPSMEQVGCRFASRCEFAFDRCFKANPELYSLGEDRKSRCFLHDEEKGVEEFANADLRS</sequence>
<dbReference type="InterPro" id="IPR003439">
    <property type="entry name" value="ABC_transporter-like_ATP-bd"/>
</dbReference>
<keyword evidence="4" id="KW-1003">Cell membrane</keyword>
<dbReference type="FunFam" id="3.40.50.300:FF:000016">
    <property type="entry name" value="Oligopeptide ABC transporter ATP-binding component"/>
    <property type="match status" value="1"/>
</dbReference>
<dbReference type="Gene3D" id="3.40.50.300">
    <property type="entry name" value="P-loop containing nucleotide triphosphate hydrolases"/>
    <property type="match status" value="1"/>
</dbReference>
<dbReference type="PROSITE" id="PS00211">
    <property type="entry name" value="ABC_TRANSPORTER_1"/>
    <property type="match status" value="1"/>
</dbReference>
<dbReference type="STRING" id="237069.SAMN05216498_1304"/>
<dbReference type="GO" id="GO:0016887">
    <property type="term" value="F:ATP hydrolysis activity"/>
    <property type="evidence" value="ECO:0007669"/>
    <property type="project" value="InterPro"/>
</dbReference>
<evidence type="ECO:0000256" key="4">
    <source>
        <dbReference type="ARBA" id="ARBA00022475"/>
    </source>
</evidence>
<keyword evidence="10" id="KW-1185">Reference proteome</keyword>
<dbReference type="InterPro" id="IPR003593">
    <property type="entry name" value="AAA+_ATPase"/>
</dbReference>
<comment type="similarity">
    <text evidence="2">Belongs to the ABC transporter superfamily.</text>
</comment>
<evidence type="ECO:0000256" key="1">
    <source>
        <dbReference type="ARBA" id="ARBA00004202"/>
    </source>
</evidence>
<dbReference type="PROSITE" id="PS50893">
    <property type="entry name" value="ABC_TRANSPORTER_2"/>
    <property type="match status" value="1"/>
</dbReference>
<accession>A0A1G9YB33</accession>
<evidence type="ECO:0000259" key="8">
    <source>
        <dbReference type="PROSITE" id="PS50893"/>
    </source>
</evidence>
<dbReference type="Proteomes" id="UP000199334">
    <property type="component" value="Unassembled WGS sequence"/>
</dbReference>
<evidence type="ECO:0000256" key="5">
    <source>
        <dbReference type="ARBA" id="ARBA00022741"/>
    </source>
</evidence>
<protein>
    <submittedName>
        <fullName evidence="9">Peptide/nickel transport system ATP-binding protein</fullName>
    </submittedName>
</protein>
<dbReference type="GO" id="GO:0005524">
    <property type="term" value="F:ATP binding"/>
    <property type="evidence" value="ECO:0007669"/>
    <property type="project" value="UniProtKB-KW"/>
</dbReference>
<keyword evidence="3" id="KW-0813">Transport</keyword>
<keyword evidence="6 9" id="KW-0067">ATP-binding</keyword>
<evidence type="ECO:0000256" key="7">
    <source>
        <dbReference type="ARBA" id="ARBA00023136"/>
    </source>
</evidence>
<comment type="subcellular location">
    <subcellularLocation>
        <location evidence="1">Cell membrane</location>
        <topology evidence="1">Peripheral membrane protein</topology>
    </subcellularLocation>
</comment>
<dbReference type="AlphaFoldDB" id="A0A1G9YB33"/>
<feature type="domain" description="ABC transporter" evidence="8">
    <location>
        <begin position="67"/>
        <end position="318"/>
    </location>
</feature>
<dbReference type="GO" id="GO:0005886">
    <property type="term" value="C:plasma membrane"/>
    <property type="evidence" value="ECO:0007669"/>
    <property type="project" value="UniProtKB-SubCell"/>
</dbReference>
<dbReference type="NCBIfam" id="TIGR01727">
    <property type="entry name" value="oligo_HPY"/>
    <property type="match status" value="1"/>
</dbReference>